<gene>
    <name evidence="2" type="ORF">COLO4_19474</name>
</gene>
<keyword evidence="3" id="KW-1185">Reference proteome</keyword>
<evidence type="ECO:0000313" key="3">
    <source>
        <dbReference type="Proteomes" id="UP000187203"/>
    </source>
</evidence>
<proteinExistence type="predicted"/>
<evidence type="ECO:0000313" key="2">
    <source>
        <dbReference type="EMBL" id="OMO89955.1"/>
    </source>
</evidence>
<dbReference type="Proteomes" id="UP000187203">
    <property type="component" value="Unassembled WGS sequence"/>
</dbReference>
<sequence length="343" mass="38980">MGRKKQINPRRSGALTVESNGNVESELDKQEANQNGQKGKDEITDTETPFFVQVDKSAWQLQEHLDISEVVLIDLNLREEFAGYRISEDFYGDSKYSLRFRVCNVSEFITRIKLGHWPVLSSSDVSLEFVEKSMSDGAETESLIFSGSFDGPDEGISALVHLASLKFMTLRPVMGLTLSEGLSSLRVRVEILRSLFDDCESLLENTRQLWKKSMINVIAWLRPEVMTSEAKYGISDTVNMEVDVSRVADGETSRPGNRAKFDVAGFYEAIKPSKENSMLEDEFPDLLPVLRPYQRRAAYWMVQREKGDSRSLDEWQRNMLSSPLCIQVDCLDTHSKVFFNPFG</sequence>
<evidence type="ECO:0000256" key="1">
    <source>
        <dbReference type="SAM" id="MobiDB-lite"/>
    </source>
</evidence>
<organism evidence="2 3">
    <name type="scientific">Corchorus olitorius</name>
    <dbReference type="NCBI Taxonomy" id="93759"/>
    <lineage>
        <taxon>Eukaryota</taxon>
        <taxon>Viridiplantae</taxon>
        <taxon>Streptophyta</taxon>
        <taxon>Embryophyta</taxon>
        <taxon>Tracheophyta</taxon>
        <taxon>Spermatophyta</taxon>
        <taxon>Magnoliopsida</taxon>
        <taxon>eudicotyledons</taxon>
        <taxon>Gunneridae</taxon>
        <taxon>Pentapetalae</taxon>
        <taxon>rosids</taxon>
        <taxon>malvids</taxon>
        <taxon>Malvales</taxon>
        <taxon>Malvaceae</taxon>
        <taxon>Grewioideae</taxon>
        <taxon>Apeibeae</taxon>
        <taxon>Corchorus</taxon>
    </lineage>
</organism>
<protein>
    <submittedName>
        <fullName evidence="2">E3 ubiquitin-protein ligase SHPRH-like protein</fullName>
    </submittedName>
</protein>
<dbReference type="EMBL" id="AWUE01016635">
    <property type="protein sequence ID" value="OMO89955.1"/>
    <property type="molecule type" value="Genomic_DNA"/>
</dbReference>
<feature type="region of interest" description="Disordered" evidence="1">
    <location>
        <begin position="1"/>
        <end position="43"/>
    </location>
</feature>
<dbReference type="OrthoDB" id="423559at2759"/>
<dbReference type="PANTHER" id="PTHR45865">
    <property type="entry name" value="E3 UBIQUITIN-PROTEIN LIGASE SHPRH FAMILY MEMBER"/>
    <property type="match status" value="1"/>
</dbReference>
<dbReference type="InterPro" id="IPR052583">
    <property type="entry name" value="ATP-helicase/E3_Ub-Ligase"/>
</dbReference>
<reference evidence="3" key="1">
    <citation type="submission" date="2013-09" db="EMBL/GenBank/DDBJ databases">
        <title>Corchorus olitorius genome sequencing.</title>
        <authorList>
            <person name="Alam M."/>
            <person name="Haque M.S."/>
            <person name="Islam M.S."/>
            <person name="Emdad E.M."/>
            <person name="Islam M.M."/>
            <person name="Ahmed B."/>
            <person name="Halim A."/>
            <person name="Hossen Q.M.M."/>
            <person name="Hossain M.Z."/>
            <person name="Ahmed R."/>
            <person name="Khan M.M."/>
            <person name="Islam R."/>
            <person name="Rashid M.M."/>
            <person name="Khan S.A."/>
            <person name="Rahman M.S."/>
            <person name="Alam M."/>
            <person name="Yahiya A.S."/>
            <person name="Khan M.S."/>
            <person name="Azam M.S."/>
            <person name="Haque T."/>
            <person name="Lashkar M.Z.H."/>
            <person name="Akhand A.I."/>
            <person name="Morshed G."/>
            <person name="Roy S."/>
            <person name="Uddin K.S."/>
            <person name="Rabeya T."/>
            <person name="Hossain A.S."/>
            <person name="Chowdhury A."/>
            <person name="Snigdha A.R."/>
            <person name="Mortoza M.S."/>
            <person name="Matin S.A."/>
            <person name="Hoque S.M.E."/>
            <person name="Islam M.K."/>
            <person name="Roy D.K."/>
            <person name="Haider R."/>
            <person name="Moosa M.M."/>
            <person name="Elias S.M."/>
            <person name="Hasan A.M."/>
            <person name="Jahan S."/>
            <person name="Shafiuddin M."/>
            <person name="Mahmood N."/>
            <person name="Shommy N.S."/>
        </authorList>
    </citation>
    <scope>NUCLEOTIDE SEQUENCE [LARGE SCALE GENOMIC DNA]</scope>
    <source>
        <strain evidence="3">cv. O-4</strain>
    </source>
</reference>
<feature type="non-terminal residue" evidence="2">
    <location>
        <position position="1"/>
    </location>
</feature>
<comment type="caution">
    <text evidence="2">The sequence shown here is derived from an EMBL/GenBank/DDBJ whole genome shotgun (WGS) entry which is preliminary data.</text>
</comment>
<dbReference type="PANTHER" id="PTHR45865:SF1">
    <property type="entry name" value="E3 UBIQUITIN-PROTEIN LIGASE SHPRH"/>
    <property type="match status" value="1"/>
</dbReference>
<accession>A0A1R3J529</accession>
<name>A0A1R3J529_9ROSI</name>
<dbReference type="AlphaFoldDB" id="A0A1R3J529"/>
<dbReference type="STRING" id="93759.A0A1R3J529"/>